<protein>
    <submittedName>
        <fullName evidence="1">Uncharacterized protein</fullName>
    </submittedName>
</protein>
<gene>
    <name evidence="1" type="ORF">O3P69_003382</name>
</gene>
<evidence type="ECO:0000313" key="1">
    <source>
        <dbReference type="EMBL" id="KAK8399215.1"/>
    </source>
</evidence>
<comment type="caution">
    <text evidence="1">The sequence shown here is derived from an EMBL/GenBank/DDBJ whole genome shotgun (WGS) entry which is preliminary data.</text>
</comment>
<sequence length="150" mass="16169">MVPHPSTPVFLAVTVSEREARVVLLSGHGRTREASLNGPPDASSASFWRGSIGFLPPRTSRWSVLRLLDTRVACVCTGLASRTKDRREKQPVSPPRVGRGDVVAVVAGVGLRGGPVPDQVRAALVTLDESTAVLRPYEYSGTFLRRTPLL</sequence>
<reference evidence="1 2" key="1">
    <citation type="submission" date="2023-03" db="EMBL/GenBank/DDBJ databases">
        <title>High-quality genome of Scylla paramamosain provides insights in environmental adaptation.</title>
        <authorList>
            <person name="Zhang L."/>
        </authorList>
    </citation>
    <scope>NUCLEOTIDE SEQUENCE [LARGE SCALE GENOMIC DNA]</scope>
    <source>
        <strain evidence="1">LZ_2023a</strain>
        <tissue evidence="1">Muscle</tissue>
    </source>
</reference>
<organism evidence="1 2">
    <name type="scientific">Scylla paramamosain</name>
    <name type="common">Mud crab</name>
    <dbReference type="NCBI Taxonomy" id="85552"/>
    <lineage>
        <taxon>Eukaryota</taxon>
        <taxon>Metazoa</taxon>
        <taxon>Ecdysozoa</taxon>
        <taxon>Arthropoda</taxon>
        <taxon>Crustacea</taxon>
        <taxon>Multicrustacea</taxon>
        <taxon>Malacostraca</taxon>
        <taxon>Eumalacostraca</taxon>
        <taxon>Eucarida</taxon>
        <taxon>Decapoda</taxon>
        <taxon>Pleocyemata</taxon>
        <taxon>Brachyura</taxon>
        <taxon>Eubrachyura</taxon>
        <taxon>Portunoidea</taxon>
        <taxon>Portunidae</taxon>
        <taxon>Portuninae</taxon>
        <taxon>Scylla</taxon>
    </lineage>
</organism>
<name>A0AAW0UHP0_SCYPA</name>
<dbReference type="AlphaFoldDB" id="A0AAW0UHP0"/>
<proteinExistence type="predicted"/>
<evidence type="ECO:0000313" key="2">
    <source>
        <dbReference type="Proteomes" id="UP001487740"/>
    </source>
</evidence>
<dbReference type="EMBL" id="JARAKH010000011">
    <property type="protein sequence ID" value="KAK8399215.1"/>
    <property type="molecule type" value="Genomic_DNA"/>
</dbReference>
<dbReference type="Proteomes" id="UP001487740">
    <property type="component" value="Unassembled WGS sequence"/>
</dbReference>
<keyword evidence="2" id="KW-1185">Reference proteome</keyword>
<accession>A0AAW0UHP0</accession>